<name>A0A2L0EI11_SORCE</name>
<sequence>MPPSTKIAELLGVLARHRVDFIVVGGVAAVIQGAPVNTFDLDVVHARTPDNIERLLGALRELDAFYRTDLQRRLSPAASRLASTGHQLLATNMGTLDLLGTVEEGTSYEELLADSEELDLGGIPIRVITLERLIAIKEKLTRGATVERRRRERGGADGEEREET</sequence>
<evidence type="ECO:0000313" key="3">
    <source>
        <dbReference type="Proteomes" id="UP000238348"/>
    </source>
</evidence>
<dbReference type="SUPFAM" id="SSF81301">
    <property type="entry name" value="Nucleotidyltransferase"/>
    <property type="match status" value="1"/>
</dbReference>
<evidence type="ECO:0000313" key="2">
    <source>
        <dbReference type="EMBL" id="AUX38931.1"/>
    </source>
</evidence>
<protein>
    <recommendedName>
        <fullName evidence="4">Nucleotidyltransferase</fullName>
    </recommendedName>
</protein>
<dbReference type="EMBL" id="CP012673">
    <property type="protein sequence ID" value="AUX38931.1"/>
    <property type="molecule type" value="Genomic_DNA"/>
</dbReference>
<dbReference type="RefSeq" id="WP_104976973.1">
    <property type="nucleotide sequence ID" value="NZ_CP012673.1"/>
</dbReference>
<dbReference type="Proteomes" id="UP000238348">
    <property type="component" value="Chromosome"/>
</dbReference>
<accession>A0A2L0EI11</accession>
<proteinExistence type="predicted"/>
<evidence type="ECO:0000256" key="1">
    <source>
        <dbReference type="SAM" id="MobiDB-lite"/>
    </source>
</evidence>
<dbReference type="AlphaFoldDB" id="A0A2L0EI11"/>
<reference evidence="2 3" key="1">
    <citation type="submission" date="2015-09" db="EMBL/GenBank/DDBJ databases">
        <title>Sorangium comparison.</title>
        <authorList>
            <person name="Zaburannyi N."/>
            <person name="Bunk B."/>
            <person name="Overmann J."/>
            <person name="Mueller R."/>
        </authorList>
    </citation>
    <scope>NUCLEOTIDE SEQUENCE [LARGE SCALE GENOMIC DNA]</scope>
    <source>
        <strain evidence="2 3">So ce26</strain>
    </source>
</reference>
<evidence type="ECO:0008006" key="4">
    <source>
        <dbReference type="Google" id="ProtNLM"/>
    </source>
</evidence>
<dbReference type="InterPro" id="IPR043519">
    <property type="entry name" value="NT_sf"/>
</dbReference>
<organism evidence="2 3">
    <name type="scientific">Sorangium cellulosum</name>
    <name type="common">Polyangium cellulosum</name>
    <dbReference type="NCBI Taxonomy" id="56"/>
    <lineage>
        <taxon>Bacteria</taxon>
        <taxon>Pseudomonadati</taxon>
        <taxon>Myxococcota</taxon>
        <taxon>Polyangia</taxon>
        <taxon>Polyangiales</taxon>
        <taxon>Polyangiaceae</taxon>
        <taxon>Sorangium</taxon>
    </lineage>
</organism>
<feature type="region of interest" description="Disordered" evidence="1">
    <location>
        <begin position="145"/>
        <end position="164"/>
    </location>
</feature>
<dbReference type="Gene3D" id="3.30.460.40">
    <property type="match status" value="1"/>
</dbReference>
<gene>
    <name evidence="2" type="ORF">SOCE26_003120</name>
</gene>
<dbReference type="OrthoDB" id="5520054at2"/>